<dbReference type="Pfam" id="PF12833">
    <property type="entry name" value="HTH_18"/>
    <property type="match status" value="1"/>
</dbReference>
<sequence>MTLILSQQAYDDLCYETAGQLHHPDIEDQFDQIYQFPQQLGCGFKQEIELREGILLRICDLRFHDRAAVKYLEREHCLGYHFHFSGEHQGKYHALGTKRYAFCGSGLAPEETICYLEHQPFLEVIICLEPDVLCSFVGNSEGQLPEALQSLVRRSDQEYYSRSGVATLPMQTIAQQILQCPYQGIAKRMYLESKVLELMSLLITQQIEIQTGEPQISLLRPDQIERLHYAKEILLHQLQNPPTLMQLARKVGLNECTLKRGFREVFGKTVYGYLRDYRMEQARSLLEAGDMNITEIARAIGFRDRSPFALAFRKHFGVNPKNYQKQQKNSV</sequence>
<dbReference type="GO" id="GO:0043565">
    <property type="term" value="F:sequence-specific DNA binding"/>
    <property type="evidence" value="ECO:0007669"/>
    <property type="project" value="InterPro"/>
</dbReference>
<dbReference type="PROSITE" id="PS01124">
    <property type="entry name" value="HTH_ARAC_FAMILY_2"/>
    <property type="match status" value="1"/>
</dbReference>
<evidence type="ECO:0000256" key="1">
    <source>
        <dbReference type="ARBA" id="ARBA00023015"/>
    </source>
</evidence>
<dbReference type="InterPro" id="IPR009057">
    <property type="entry name" value="Homeodomain-like_sf"/>
</dbReference>
<dbReference type="EMBL" id="WVIE01000006">
    <property type="protein sequence ID" value="NDJ17070.1"/>
    <property type="molecule type" value="Genomic_DNA"/>
</dbReference>
<dbReference type="PRINTS" id="PR00032">
    <property type="entry name" value="HTHARAC"/>
</dbReference>
<dbReference type="AlphaFoldDB" id="A0A8J7Z7R4"/>
<feature type="domain" description="HTH araC/xylS-type" evidence="4">
    <location>
        <begin position="228"/>
        <end position="326"/>
    </location>
</feature>
<name>A0A8J7Z7R4_9CYAN</name>
<accession>A0A8J7Z7R4</accession>
<dbReference type="PROSITE" id="PS00041">
    <property type="entry name" value="HTH_ARAC_FAMILY_1"/>
    <property type="match status" value="1"/>
</dbReference>
<keyword evidence="6" id="KW-1185">Reference proteome</keyword>
<protein>
    <submittedName>
        <fullName evidence="5">Helix-turn-helix domain-containing protein</fullName>
    </submittedName>
</protein>
<keyword evidence="1" id="KW-0805">Transcription regulation</keyword>
<dbReference type="RefSeq" id="WP_162422582.1">
    <property type="nucleotide sequence ID" value="NZ_WVIE01000006.1"/>
</dbReference>
<dbReference type="SMART" id="SM00342">
    <property type="entry name" value="HTH_ARAC"/>
    <property type="match status" value="1"/>
</dbReference>
<gene>
    <name evidence="5" type="ORF">GS601_07180</name>
</gene>
<evidence type="ECO:0000313" key="6">
    <source>
        <dbReference type="Proteomes" id="UP000646053"/>
    </source>
</evidence>
<evidence type="ECO:0000256" key="3">
    <source>
        <dbReference type="ARBA" id="ARBA00023163"/>
    </source>
</evidence>
<dbReference type="GO" id="GO:0003700">
    <property type="term" value="F:DNA-binding transcription factor activity"/>
    <property type="evidence" value="ECO:0007669"/>
    <property type="project" value="InterPro"/>
</dbReference>
<organism evidence="5 6">
    <name type="scientific">Myxacorys almedinensis A</name>
    <dbReference type="NCBI Taxonomy" id="2690445"/>
    <lineage>
        <taxon>Bacteria</taxon>
        <taxon>Bacillati</taxon>
        <taxon>Cyanobacteriota</taxon>
        <taxon>Cyanophyceae</taxon>
        <taxon>Leptolyngbyales</taxon>
        <taxon>Leptolyngbyaceae</taxon>
        <taxon>Myxacorys</taxon>
        <taxon>Myxacorys almedinensis</taxon>
    </lineage>
</organism>
<dbReference type="SUPFAM" id="SSF46689">
    <property type="entry name" value="Homeodomain-like"/>
    <property type="match status" value="2"/>
</dbReference>
<dbReference type="InterPro" id="IPR020449">
    <property type="entry name" value="Tscrpt_reg_AraC-type_HTH"/>
</dbReference>
<dbReference type="InterPro" id="IPR018062">
    <property type="entry name" value="HTH_AraC-typ_CS"/>
</dbReference>
<dbReference type="Proteomes" id="UP000646053">
    <property type="component" value="Unassembled WGS sequence"/>
</dbReference>
<comment type="caution">
    <text evidence="5">The sequence shown here is derived from an EMBL/GenBank/DDBJ whole genome shotgun (WGS) entry which is preliminary data.</text>
</comment>
<evidence type="ECO:0000313" key="5">
    <source>
        <dbReference type="EMBL" id="NDJ17070.1"/>
    </source>
</evidence>
<dbReference type="InterPro" id="IPR018060">
    <property type="entry name" value="HTH_AraC"/>
</dbReference>
<dbReference type="InterPro" id="IPR053142">
    <property type="entry name" value="PchR_regulatory_protein"/>
</dbReference>
<evidence type="ECO:0000256" key="2">
    <source>
        <dbReference type="ARBA" id="ARBA00023125"/>
    </source>
</evidence>
<reference evidence="5" key="1">
    <citation type="submission" date="2019-12" db="EMBL/GenBank/DDBJ databases">
        <title>High-Quality draft genome sequences of three cyanobacteria isolated from the limestone walls of the Old Cathedral of Coimbra.</title>
        <authorList>
            <person name="Tiago I."/>
            <person name="Soares F."/>
            <person name="Portugal A."/>
        </authorList>
    </citation>
    <scope>NUCLEOTIDE SEQUENCE</scope>
    <source>
        <strain evidence="5">A</strain>
    </source>
</reference>
<proteinExistence type="predicted"/>
<evidence type="ECO:0000259" key="4">
    <source>
        <dbReference type="PROSITE" id="PS01124"/>
    </source>
</evidence>
<dbReference type="PANTHER" id="PTHR47893:SF1">
    <property type="entry name" value="REGULATORY PROTEIN PCHR"/>
    <property type="match status" value="1"/>
</dbReference>
<keyword evidence="2" id="KW-0238">DNA-binding</keyword>
<dbReference type="PANTHER" id="PTHR47893">
    <property type="entry name" value="REGULATORY PROTEIN PCHR"/>
    <property type="match status" value="1"/>
</dbReference>
<keyword evidence="3" id="KW-0804">Transcription</keyword>
<dbReference type="Gene3D" id="1.10.10.60">
    <property type="entry name" value="Homeodomain-like"/>
    <property type="match status" value="2"/>
</dbReference>